<dbReference type="InterPro" id="IPR006076">
    <property type="entry name" value="FAD-dep_OxRdtase"/>
</dbReference>
<dbReference type="Gene3D" id="3.30.9.10">
    <property type="entry name" value="D-Amino Acid Oxidase, subunit A, domain 2"/>
    <property type="match status" value="1"/>
</dbReference>
<dbReference type="Pfam" id="PF01266">
    <property type="entry name" value="DAO"/>
    <property type="match status" value="1"/>
</dbReference>
<dbReference type="SUPFAM" id="SSF51905">
    <property type="entry name" value="FAD/NAD(P)-binding domain"/>
    <property type="match status" value="1"/>
</dbReference>
<reference evidence="2" key="1">
    <citation type="submission" date="2009-01" db="EMBL/GenBank/DDBJ databases">
        <title>Complete sequence of chromosome Cyanothece sp. PCC 7425.</title>
        <authorList>
            <consortium name="US DOE Joint Genome Institute"/>
            <person name="Lucas S."/>
            <person name="Copeland A."/>
            <person name="Lapidus A."/>
            <person name="Glavina del Rio T."/>
            <person name="Dalin E."/>
            <person name="Tice H."/>
            <person name="Bruce D."/>
            <person name="Goodwin L."/>
            <person name="Pitluck S."/>
            <person name="Sims D."/>
            <person name="Meineke L."/>
            <person name="Brettin T."/>
            <person name="Detter J.C."/>
            <person name="Han C."/>
            <person name="Larimer F."/>
            <person name="Land M."/>
            <person name="Hauser L."/>
            <person name="Kyrpides N."/>
            <person name="Ovchinnikova G."/>
            <person name="Liberton M."/>
            <person name="Stoeckel J."/>
            <person name="Banerjee A."/>
            <person name="Singh A."/>
            <person name="Page L."/>
            <person name="Sato H."/>
            <person name="Zhao L."/>
            <person name="Sherman L."/>
            <person name="Pakrasi H."/>
            <person name="Richardson P."/>
        </authorList>
    </citation>
    <scope>NUCLEOTIDE SEQUENCE</scope>
    <source>
        <strain evidence="2">PCC 7425</strain>
    </source>
</reference>
<feature type="domain" description="FAD dependent oxidoreductase" evidence="1">
    <location>
        <begin position="7"/>
        <end position="405"/>
    </location>
</feature>
<dbReference type="Gene3D" id="3.50.50.60">
    <property type="entry name" value="FAD/NAD(P)-binding domain"/>
    <property type="match status" value="1"/>
</dbReference>
<dbReference type="InterPro" id="IPR036188">
    <property type="entry name" value="FAD/NAD-bd_sf"/>
</dbReference>
<dbReference type="AlphaFoldDB" id="B8HSA3"/>
<proteinExistence type="predicted"/>
<organism evidence="2">
    <name type="scientific">Cyanothece sp. (strain PCC 7425 / ATCC 29141)</name>
    <dbReference type="NCBI Taxonomy" id="395961"/>
    <lineage>
        <taxon>Bacteria</taxon>
        <taxon>Bacillati</taxon>
        <taxon>Cyanobacteriota</taxon>
        <taxon>Cyanophyceae</taxon>
        <taxon>Gomontiellales</taxon>
        <taxon>Cyanothecaceae</taxon>
        <taxon>Cyanothece</taxon>
    </lineage>
</organism>
<dbReference type="STRING" id="395961.Cyan7425_1842"/>
<accession>B8HSA3</accession>
<sequence>MNCNSPVIVIGAGLQGSCTALELAQRGLDVILMDRDEWPMNRTSLRNEGKIHLGLVYANDRSLATANLMLQGALHFYPLLTRWIGTSINQLSYSTPFYYLVATDSVLLPAQLSEHYGAVQRAYEQLLAQSPQLNYLGYRPQQLYCSLDEAKIATYFQLSQLQAGFQTVELAVDTEQLAVLIRQAIASNPRIQFLPLHQVKAVERGCDYFQIEGVSPEGLWKLSAQQVVNATWENRLAIDRSVGLEPASGWLHRLKYRVVAHLPDELKGAPSATMVIGRYGDVVIRPNQTVYLSWYPAALQGWSNELSPPPEWNAPCRGEVPPAQAQKLAHSVLSAIEQWFPGISKSSPFLVDAGAIFAHGYTDVDDRKSGLHDRTRIGVTSVNGYHSSSTGKLTTAPLFAVTAANRVINTM</sequence>
<dbReference type="OrthoDB" id="5792777at2"/>
<dbReference type="KEGG" id="cyn:Cyan7425_1842"/>
<evidence type="ECO:0000313" key="2">
    <source>
        <dbReference type="EMBL" id="ACL44209.1"/>
    </source>
</evidence>
<evidence type="ECO:0000259" key="1">
    <source>
        <dbReference type="Pfam" id="PF01266"/>
    </source>
</evidence>
<dbReference type="eggNOG" id="COG0578">
    <property type="taxonomic scope" value="Bacteria"/>
</dbReference>
<name>B8HSA3_CYAP4</name>
<gene>
    <name evidence="2" type="ordered locus">Cyan7425_1842</name>
</gene>
<dbReference type="HOGENOM" id="CLU_668550_0_0_3"/>
<dbReference type="EMBL" id="CP001344">
    <property type="protein sequence ID" value="ACL44209.1"/>
    <property type="molecule type" value="Genomic_DNA"/>
</dbReference>
<protein>
    <submittedName>
        <fullName evidence="2">FAD dependent oxidoreductase</fullName>
    </submittedName>
</protein>